<evidence type="ECO:0000256" key="1">
    <source>
        <dbReference type="ARBA" id="ARBA00004609"/>
    </source>
</evidence>
<evidence type="ECO:0000256" key="7">
    <source>
        <dbReference type="ARBA" id="ARBA00023180"/>
    </source>
</evidence>
<name>A0A6A6LGN6_HEVBR</name>
<dbReference type="CDD" id="cd00010">
    <property type="entry name" value="AAI_LTSS"/>
    <property type="match status" value="1"/>
</dbReference>
<keyword evidence="8" id="KW-0449">Lipoprotein</keyword>
<evidence type="ECO:0000256" key="10">
    <source>
        <dbReference type="SAM" id="SignalP"/>
    </source>
</evidence>
<evidence type="ECO:0000256" key="2">
    <source>
        <dbReference type="ARBA" id="ARBA00009748"/>
    </source>
</evidence>
<evidence type="ECO:0000256" key="4">
    <source>
        <dbReference type="ARBA" id="ARBA00022622"/>
    </source>
</evidence>
<dbReference type="Proteomes" id="UP000467840">
    <property type="component" value="Chromosome 1"/>
</dbReference>
<keyword evidence="4" id="KW-0336">GPI-anchor</keyword>
<sequence length="183" mass="19388">MAFLCLHTTSLVLLFLISLPTKGLSQDTPINPDPTIADCTPRLLPLTPCAPFVQGMVRSPPPSCCNNLKQLYLQQPGCLCLMLNDTNLISFPINSTLALKLPALCHSQVNTSACSGLPEVPSSSPASQVPLGAHNNSSNGKHTNSSVAASPMVQVAPRPVIMGLGLSRNAGRKLKAKGSWCFW</sequence>
<evidence type="ECO:0000256" key="9">
    <source>
        <dbReference type="SAM" id="MobiDB-lite"/>
    </source>
</evidence>
<dbReference type="InterPro" id="IPR043325">
    <property type="entry name" value="LTSS"/>
</dbReference>
<accession>A0A6A6LGN6</accession>
<dbReference type="InterPro" id="IPR036312">
    <property type="entry name" value="Bifun_inhib/LTP/seed_sf"/>
</dbReference>
<reference evidence="12 13" key="1">
    <citation type="journal article" date="2020" name="Mol. Plant">
        <title>The Chromosome-Based Rubber Tree Genome Provides New Insights into Spurge Genome Evolution and Rubber Biosynthesis.</title>
        <authorList>
            <person name="Liu J."/>
            <person name="Shi C."/>
            <person name="Shi C.C."/>
            <person name="Li W."/>
            <person name="Zhang Q.J."/>
            <person name="Zhang Y."/>
            <person name="Li K."/>
            <person name="Lu H.F."/>
            <person name="Shi C."/>
            <person name="Zhu S.T."/>
            <person name="Xiao Z.Y."/>
            <person name="Nan H."/>
            <person name="Yue Y."/>
            <person name="Zhu X.G."/>
            <person name="Wu Y."/>
            <person name="Hong X.N."/>
            <person name="Fan G.Y."/>
            <person name="Tong Y."/>
            <person name="Zhang D."/>
            <person name="Mao C.L."/>
            <person name="Liu Y.L."/>
            <person name="Hao S.J."/>
            <person name="Liu W.Q."/>
            <person name="Lv M.Q."/>
            <person name="Zhang H.B."/>
            <person name="Liu Y."/>
            <person name="Hu-Tang G.R."/>
            <person name="Wang J.P."/>
            <person name="Wang J.H."/>
            <person name="Sun Y.H."/>
            <person name="Ni S.B."/>
            <person name="Chen W.B."/>
            <person name="Zhang X.C."/>
            <person name="Jiao Y.N."/>
            <person name="Eichler E.E."/>
            <person name="Li G.H."/>
            <person name="Liu X."/>
            <person name="Gao L.Z."/>
        </authorList>
    </citation>
    <scope>NUCLEOTIDE SEQUENCE [LARGE SCALE GENOMIC DNA]</scope>
    <source>
        <strain evidence="13">cv. GT1</strain>
        <tissue evidence="12">Leaf</tissue>
    </source>
</reference>
<keyword evidence="13" id="KW-1185">Reference proteome</keyword>
<dbReference type="GO" id="GO:0098552">
    <property type="term" value="C:side of membrane"/>
    <property type="evidence" value="ECO:0007669"/>
    <property type="project" value="UniProtKB-KW"/>
</dbReference>
<dbReference type="Gene3D" id="1.10.110.10">
    <property type="entry name" value="Plant lipid-transfer and hydrophobic proteins"/>
    <property type="match status" value="1"/>
</dbReference>
<dbReference type="InterPro" id="IPR016140">
    <property type="entry name" value="Bifunc_inhib/LTP/seed_store"/>
</dbReference>
<keyword evidence="3" id="KW-1003">Cell membrane</keyword>
<proteinExistence type="inferred from homology"/>
<dbReference type="Pfam" id="PF14368">
    <property type="entry name" value="LTP_2"/>
    <property type="match status" value="1"/>
</dbReference>
<comment type="subcellular location">
    <subcellularLocation>
        <location evidence="1">Cell membrane</location>
        <topology evidence="1">Lipid-anchor</topology>
        <topology evidence="1">GPI-anchor</topology>
    </subcellularLocation>
</comment>
<feature type="chain" id="PRO_5025593217" description="Bifunctional inhibitor/plant lipid transfer protein/seed storage helical domain-containing protein" evidence="10">
    <location>
        <begin position="26"/>
        <end position="183"/>
    </location>
</feature>
<evidence type="ECO:0000256" key="6">
    <source>
        <dbReference type="ARBA" id="ARBA00023157"/>
    </source>
</evidence>
<dbReference type="AlphaFoldDB" id="A0A6A6LGN6"/>
<gene>
    <name evidence="12" type="ORF">GH714_026732</name>
</gene>
<feature type="compositionally biased region" description="Polar residues" evidence="9">
    <location>
        <begin position="134"/>
        <end position="147"/>
    </location>
</feature>
<comment type="similarity">
    <text evidence="2">Belongs to the plant LTP family.</text>
</comment>
<comment type="caution">
    <text evidence="12">The sequence shown here is derived from an EMBL/GenBank/DDBJ whole genome shotgun (WGS) entry which is preliminary data.</text>
</comment>
<dbReference type="EMBL" id="JAAGAX010000011">
    <property type="protein sequence ID" value="KAF2298759.1"/>
    <property type="molecule type" value="Genomic_DNA"/>
</dbReference>
<dbReference type="SUPFAM" id="SSF47699">
    <property type="entry name" value="Bifunctional inhibitor/lipid-transfer protein/seed storage 2S albumin"/>
    <property type="match status" value="1"/>
</dbReference>
<dbReference type="GO" id="GO:0005886">
    <property type="term" value="C:plasma membrane"/>
    <property type="evidence" value="ECO:0007669"/>
    <property type="project" value="UniProtKB-SubCell"/>
</dbReference>
<keyword evidence="7" id="KW-0325">Glycoprotein</keyword>
<evidence type="ECO:0000256" key="3">
    <source>
        <dbReference type="ARBA" id="ARBA00022475"/>
    </source>
</evidence>
<keyword evidence="4" id="KW-0472">Membrane</keyword>
<feature type="domain" description="Bifunctional inhibitor/plant lipid transfer protein/seed storage helical" evidence="11">
    <location>
        <begin position="31"/>
        <end position="114"/>
    </location>
</feature>
<dbReference type="PANTHER" id="PTHR33044">
    <property type="entry name" value="BIFUNCTIONAL INHIBITOR/LIPID-TRANSFER PROTEIN/SEED STORAGE 2S ALBUMIN SUPERFAMILY PROTEIN-RELATED"/>
    <property type="match status" value="1"/>
</dbReference>
<evidence type="ECO:0000256" key="8">
    <source>
        <dbReference type="ARBA" id="ARBA00023288"/>
    </source>
</evidence>
<evidence type="ECO:0000256" key="5">
    <source>
        <dbReference type="ARBA" id="ARBA00022729"/>
    </source>
</evidence>
<evidence type="ECO:0000259" key="11">
    <source>
        <dbReference type="Pfam" id="PF14368"/>
    </source>
</evidence>
<keyword evidence="6" id="KW-1015">Disulfide bond</keyword>
<organism evidence="12 13">
    <name type="scientific">Hevea brasiliensis</name>
    <name type="common">Para rubber tree</name>
    <name type="synonym">Siphonia brasiliensis</name>
    <dbReference type="NCBI Taxonomy" id="3981"/>
    <lineage>
        <taxon>Eukaryota</taxon>
        <taxon>Viridiplantae</taxon>
        <taxon>Streptophyta</taxon>
        <taxon>Embryophyta</taxon>
        <taxon>Tracheophyta</taxon>
        <taxon>Spermatophyta</taxon>
        <taxon>Magnoliopsida</taxon>
        <taxon>eudicotyledons</taxon>
        <taxon>Gunneridae</taxon>
        <taxon>Pentapetalae</taxon>
        <taxon>rosids</taxon>
        <taxon>fabids</taxon>
        <taxon>Malpighiales</taxon>
        <taxon>Euphorbiaceae</taxon>
        <taxon>Crotonoideae</taxon>
        <taxon>Micrandreae</taxon>
        <taxon>Hevea</taxon>
    </lineage>
</organism>
<feature type="signal peptide" evidence="10">
    <location>
        <begin position="1"/>
        <end position="25"/>
    </location>
</feature>
<keyword evidence="5 10" id="KW-0732">Signal</keyword>
<protein>
    <recommendedName>
        <fullName evidence="11">Bifunctional inhibitor/plant lipid transfer protein/seed storage helical domain-containing protein</fullName>
    </recommendedName>
</protein>
<evidence type="ECO:0000313" key="12">
    <source>
        <dbReference type="EMBL" id="KAF2298759.1"/>
    </source>
</evidence>
<evidence type="ECO:0000313" key="13">
    <source>
        <dbReference type="Proteomes" id="UP000467840"/>
    </source>
</evidence>
<feature type="region of interest" description="Disordered" evidence="9">
    <location>
        <begin position="125"/>
        <end position="147"/>
    </location>
</feature>